<comment type="caution">
    <text evidence="1">The sequence shown here is derived from an EMBL/GenBank/DDBJ whole genome shotgun (WGS) entry which is preliminary data.</text>
</comment>
<gene>
    <name evidence="1" type="ORF">Taro_024542</name>
</gene>
<reference evidence="1" key="1">
    <citation type="submission" date="2017-07" db="EMBL/GenBank/DDBJ databases">
        <title>Taro Niue Genome Assembly and Annotation.</title>
        <authorList>
            <person name="Atibalentja N."/>
            <person name="Keating K."/>
            <person name="Fields C.J."/>
        </authorList>
    </citation>
    <scope>NUCLEOTIDE SEQUENCE</scope>
    <source>
        <strain evidence="1">Niue_2</strain>
        <tissue evidence="1">Leaf</tissue>
    </source>
</reference>
<dbReference type="EMBL" id="NMUH01001393">
    <property type="protein sequence ID" value="MQL91924.1"/>
    <property type="molecule type" value="Genomic_DNA"/>
</dbReference>
<evidence type="ECO:0000313" key="2">
    <source>
        <dbReference type="Proteomes" id="UP000652761"/>
    </source>
</evidence>
<dbReference type="Proteomes" id="UP000652761">
    <property type="component" value="Unassembled WGS sequence"/>
</dbReference>
<dbReference type="AlphaFoldDB" id="A0A843VET8"/>
<name>A0A843VET8_COLES</name>
<accession>A0A843VET8</accession>
<keyword evidence="2" id="KW-1185">Reference proteome</keyword>
<evidence type="ECO:0000313" key="1">
    <source>
        <dbReference type="EMBL" id="MQL91924.1"/>
    </source>
</evidence>
<sequence>MCLRGRGSVRVDDCTRVTDSGVEGKMVVRTAASSRLQSSLGWFGTPRMAGCQPVLLLTGSLFMALEPFREARHGTIVQPDYGGYYCVL</sequence>
<protein>
    <submittedName>
        <fullName evidence="1">Uncharacterized protein</fullName>
    </submittedName>
</protein>
<organism evidence="1 2">
    <name type="scientific">Colocasia esculenta</name>
    <name type="common">Wild taro</name>
    <name type="synonym">Arum esculentum</name>
    <dbReference type="NCBI Taxonomy" id="4460"/>
    <lineage>
        <taxon>Eukaryota</taxon>
        <taxon>Viridiplantae</taxon>
        <taxon>Streptophyta</taxon>
        <taxon>Embryophyta</taxon>
        <taxon>Tracheophyta</taxon>
        <taxon>Spermatophyta</taxon>
        <taxon>Magnoliopsida</taxon>
        <taxon>Liliopsida</taxon>
        <taxon>Araceae</taxon>
        <taxon>Aroideae</taxon>
        <taxon>Colocasieae</taxon>
        <taxon>Colocasia</taxon>
    </lineage>
</organism>
<proteinExistence type="predicted"/>